<proteinExistence type="inferred from homology"/>
<sequence>MAGLPKRGIDFTSLHENLETATPSGRHFFHVVAALAEFIRELTVQGTHEGLDATRARGARPSRPPARTEQQIRHARDLLTQPENTVVSIARLLDVSRNTIYNYVPGLKGGRDALPDTTDGPALPQPGQPAH</sequence>
<dbReference type="SUPFAM" id="SSF46689">
    <property type="entry name" value="Homeodomain-like"/>
    <property type="match status" value="1"/>
</dbReference>
<evidence type="ECO:0000256" key="1">
    <source>
        <dbReference type="ARBA" id="ARBA00009913"/>
    </source>
</evidence>
<dbReference type="InterPro" id="IPR006120">
    <property type="entry name" value="Resolvase_HTH_dom"/>
</dbReference>
<comment type="similarity">
    <text evidence="1">Belongs to the site-specific recombinase resolvase family.</text>
</comment>
<dbReference type="Proteomes" id="UP000654471">
    <property type="component" value="Unassembled WGS sequence"/>
</dbReference>
<evidence type="ECO:0000259" key="3">
    <source>
        <dbReference type="PROSITE" id="PS51736"/>
    </source>
</evidence>
<dbReference type="CDD" id="cd00569">
    <property type="entry name" value="HTH_Hin_like"/>
    <property type="match status" value="1"/>
</dbReference>
<dbReference type="Pfam" id="PF00239">
    <property type="entry name" value="Resolvase"/>
    <property type="match status" value="1"/>
</dbReference>
<organism evidence="4 5">
    <name type="scientific">Streptomyces albospinus</name>
    <dbReference type="NCBI Taxonomy" id="285515"/>
    <lineage>
        <taxon>Bacteria</taxon>
        <taxon>Bacillati</taxon>
        <taxon>Actinomycetota</taxon>
        <taxon>Actinomycetes</taxon>
        <taxon>Kitasatosporales</taxon>
        <taxon>Streptomycetaceae</taxon>
        <taxon>Streptomyces</taxon>
    </lineage>
</organism>
<comment type="caution">
    <text evidence="4">The sequence shown here is derived from an EMBL/GenBank/DDBJ whole genome shotgun (WGS) entry which is preliminary data.</text>
</comment>
<dbReference type="PROSITE" id="PS51736">
    <property type="entry name" value="RECOMBINASES_3"/>
    <property type="match status" value="1"/>
</dbReference>
<dbReference type="InterPro" id="IPR006119">
    <property type="entry name" value="Resolv_N"/>
</dbReference>
<protein>
    <recommendedName>
        <fullName evidence="3">Resolvase/invertase-type recombinase catalytic domain-containing protein</fullName>
    </recommendedName>
</protein>
<dbReference type="Pfam" id="PF02796">
    <property type="entry name" value="HTH_7"/>
    <property type="match status" value="1"/>
</dbReference>
<dbReference type="Gene3D" id="1.10.10.60">
    <property type="entry name" value="Homeodomain-like"/>
    <property type="match status" value="1"/>
</dbReference>
<dbReference type="Gene3D" id="3.40.50.1390">
    <property type="entry name" value="Resolvase, N-terminal catalytic domain"/>
    <property type="match status" value="1"/>
</dbReference>
<dbReference type="EMBL" id="BMRP01000044">
    <property type="protein sequence ID" value="GGU93997.1"/>
    <property type="molecule type" value="Genomic_DNA"/>
</dbReference>
<gene>
    <name evidence="4" type="ORF">GCM10010211_71300</name>
</gene>
<feature type="region of interest" description="Disordered" evidence="2">
    <location>
        <begin position="47"/>
        <end position="74"/>
    </location>
</feature>
<dbReference type="InterPro" id="IPR036162">
    <property type="entry name" value="Resolvase-like_N_sf"/>
</dbReference>
<dbReference type="InterPro" id="IPR009057">
    <property type="entry name" value="Homeodomain-like_sf"/>
</dbReference>
<name>A0ABQ2VKG6_9ACTN</name>
<evidence type="ECO:0000313" key="4">
    <source>
        <dbReference type="EMBL" id="GGU93997.1"/>
    </source>
</evidence>
<evidence type="ECO:0000256" key="2">
    <source>
        <dbReference type="SAM" id="MobiDB-lite"/>
    </source>
</evidence>
<keyword evidence="5" id="KW-1185">Reference proteome</keyword>
<accession>A0ABQ2VKG6</accession>
<reference evidence="5" key="1">
    <citation type="journal article" date="2019" name="Int. J. Syst. Evol. Microbiol.">
        <title>The Global Catalogue of Microorganisms (GCM) 10K type strain sequencing project: providing services to taxonomists for standard genome sequencing and annotation.</title>
        <authorList>
            <consortium name="The Broad Institute Genomics Platform"/>
            <consortium name="The Broad Institute Genome Sequencing Center for Infectious Disease"/>
            <person name="Wu L."/>
            <person name="Ma J."/>
        </authorList>
    </citation>
    <scope>NUCLEOTIDE SEQUENCE [LARGE SCALE GENOMIC DNA]</scope>
    <source>
        <strain evidence="5">JCM 3399</strain>
    </source>
</reference>
<evidence type="ECO:0000313" key="5">
    <source>
        <dbReference type="Proteomes" id="UP000654471"/>
    </source>
</evidence>
<feature type="domain" description="Resolvase/invertase-type recombinase catalytic" evidence="3">
    <location>
        <begin position="1"/>
        <end position="58"/>
    </location>
</feature>
<dbReference type="SUPFAM" id="SSF53041">
    <property type="entry name" value="Resolvase-like"/>
    <property type="match status" value="1"/>
</dbReference>
<feature type="region of interest" description="Disordered" evidence="2">
    <location>
        <begin position="106"/>
        <end position="131"/>
    </location>
</feature>